<sequence>MASATAFFLLHDEPRMRCNLPTLHAPYLPCPPPFGARQSVVIQQAWGTPGPSKESGRRSPVLKALVLRSIPPPFRHLILSPCFLMLDVLRSLLYASRHSIPTTLVLMPAR</sequence>
<protein>
    <submittedName>
        <fullName evidence="1">Uncharacterized protein</fullName>
    </submittedName>
</protein>
<comment type="caution">
    <text evidence="1">The sequence shown here is derived from an EMBL/GenBank/DDBJ whole genome shotgun (WGS) entry which is preliminary data.</text>
</comment>
<keyword evidence="2" id="KW-1185">Reference proteome</keyword>
<dbReference type="Proteomes" id="UP000076154">
    <property type="component" value="Unassembled WGS sequence"/>
</dbReference>
<proteinExistence type="predicted"/>
<gene>
    <name evidence="1" type="ORF">Hypma_005158</name>
</gene>
<evidence type="ECO:0000313" key="1">
    <source>
        <dbReference type="EMBL" id="RDB27038.1"/>
    </source>
</evidence>
<reference evidence="1" key="1">
    <citation type="submission" date="2018-04" db="EMBL/GenBank/DDBJ databases">
        <title>Whole genome sequencing of Hypsizygus marmoreus.</title>
        <authorList>
            <person name="Choi I.-G."/>
            <person name="Min B."/>
            <person name="Kim J.-G."/>
            <person name="Kim S."/>
            <person name="Oh Y.-L."/>
            <person name="Kong W.-S."/>
            <person name="Park H."/>
            <person name="Jeong J."/>
            <person name="Song E.-S."/>
        </authorList>
    </citation>
    <scope>NUCLEOTIDE SEQUENCE [LARGE SCALE GENOMIC DNA]</scope>
    <source>
        <strain evidence="1">51987-8</strain>
    </source>
</reference>
<name>A0A369JZ78_HYPMA</name>
<accession>A0A369JZ78</accession>
<dbReference type="InParanoid" id="A0A369JZ78"/>
<evidence type="ECO:0000313" key="2">
    <source>
        <dbReference type="Proteomes" id="UP000076154"/>
    </source>
</evidence>
<dbReference type="AlphaFoldDB" id="A0A369JZ78"/>
<dbReference type="EMBL" id="LUEZ02000021">
    <property type="protein sequence ID" value="RDB27038.1"/>
    <property type="molecule type" value="Genomic_DNA"/>
</dbReference>
<organism evidence="1 2">
    <name type="scientific">Hypsizygus marmoreus</name>
    <name type="common">White beech mushroom</name>
    <name type="synonym">Agaricus marmoreus</name>
    <dbReference type="NCBI Taxonomy" id="39966"/>
    <lineage>
        <taxon>Eukaryota</taxon>
        <taxon>Fungi</taxon>
        <taxon>Dikarya</taxon>
        <taxon>Basidiomycota</taxon>
        <taxon>Agaricomycotina</taxon>
        <taxon>Agaricomycetes</taxon>
        <taxon>Agaricomycetidae</taxon>
        <taxon>Agaricales</taxon>
        <taxon>Tricholomatineae</taxon>
        <taxon>Lyophyllaceae</taxon>
        <taxon>Hypsizygus</taxon>
    </lineage>
</organism>